<dbReference type="AlphaFoldDB" id="A0A090XBB6"/>
<evidence type="ECO:0000313" key="2">
    <source>
        <dbReference type="EMBL" id="JAC94237.1"/>
    </source>
</evidence>
<feature type="transmembrane region" description="Helical" evidence="1">
    <location>
        <begin position="20"/>
        <end position="43"/>
    </location>
</feature>
<name>A0A090XBB6_IXORI</name>
<keyword evidence="1" id="KW-1133">Transmembrane helix</keyword>
<organism evidence="2">
    <name type="scientific">Ixodes ricinus</name>
    <name type="common">Common tick</name>
    <name type="synonym">Acarus ricinus</name>
    <dbReference type="NCBI Taxonomy" id="34613"/>
    <lineage>
        <taxon>Eukaryota</taxon>
        <taxon>Metazoa</taxon>
        <taxon>Ecdysozoa</taxon>
        <taxon>Arthropoda</taxon>
        <taxon>Chelicerata</taxon>
        <taxon>Arachnida</taxon>
        <taxon>Acari</taxon>
        <taxon>Parasitiformes</taxon>
        <taxon>Ixodida</taxon>
        <taxon>Ixodoidea</taxon>
        <taxon>Ixodidae</taxon>
        <taxon>Ixodinae</taxon>
        <taxon>Ixodes</taxon>
    </lineage>
</organism>
<proteinExistence type="evidence at transcript level"/>
<reference evidence="2" key="1">
    <citation type="journal article" date="2015" name="PLoS Negl. Trop. Dis.">
        <title>Deep Sequencing Analysis of the Ixodes ricinus Haemocytome.</title>
        <authorList>
            <person name="Kotsyfakis M."/>
            <person name="Kopacek P."/>
            <person name="Franta Z."/>
            <person name="Pedra J.H."/>
            <person name="Ribeiro J.M."/>
        </authorList>
    </citation>
    <scope>NUCLEOTIDE SEQUENCE</scope>
</reference>
<keyword evidence="1" id="KW-0472">Membrane</keyword>
<feature type="transmembrane region" description="Helical" evidence="1">
    <location>
        <begin position="49"/>
        <end position="67"/>
    </location>
</feature>
<keyword evidence="1" id="KW-0812">Transmembrane</keyword>
<evidence type="ECO:0000256" key="1">
    <source>
        <dbReference type="SAM" id="Phobius"/>
    </source>
</evidence>
<accession>A0A090XBB6</accession>
<sequence>MQQKSATIIVPSTNASSSLFFFLIAAIVVIIVVSSRKICFLLLSLFKLQSGRVLCFLYVCVFFYYFIMSKRCTKNNFTYTLKLYKIFVSRVVPVFRGTCIVVLCQTVNKFQSALVTFYIIANASCRLIDINKI</sequence>
<dbReference type="EMBL" id="GBIH01000473">
    <property type="protein sequence ID" value="JAC94237.1"/>
    <property type="molecule type" value="mRNA"/>
</dbReference>
<protein>
    <submittedName>
        <fullName evidence="2">Putative conserved plasma membrane protein</fullName>
    </submittedName>
</protein>